<dbReference type="PANTHER" id="PTHR31673">
    <property type="entry name" value="PROTEIN COBRA"/>
    <property type="match status" value="1"/>
</dbReference>
<dbReference type="PANTHER" id="PTHR31673:SF3">
    <property type="entry name" value="COBRA-LIKE PROTEIN 4"/>
    <property type="match status" value="1"/>
</dbReference>
<gene>
    <name evidence="4" type="ORF">IFM89_010897</name>
</gene>
<dbReference type="Proteomes" id="UP000631114">
    <property type="component" value="Unassembled WGS sequence"/>
</dbReference>
<evidence type="ECO:0000313" key="5">
    <source>
        <dbReference type="Proteomes" id="UP000631114"/>
    </source>
</evidence>
<dbReference type="AlphaFoldDB" id="A0A835IPW7"/>
<keyword evidence="3" id="KW-0325">Glycoprotein</keyword>
<proteinExistence type="inferred from homology"/>
<accession>A0A835IPW7</accession>
<comment type="similarity">
    <text evidence="1">Belongs to the COBRA family.</text>
</comment>
<dbReference type="Pfam" id="PF04833">
    <property type="entry name" value="COBRA"/>
    <property type="match status" value="1"/>
</dbReference>
<dbReference type="InterPro" id="IPR006918">
    <property type="entry name" value="COBRA_pln"/>
</dbReference>
<keyword evidence="2" id="KW-0732">Signal</keyword>
<sequence>MDIFVIRYLTSKYRHIQSAGDGPLGWEWSKKEVIRSMAGAQAQAGGLFKVQRKCSPLLCLRKPFVVDFLPGTPYNQQGCQFFAKGSDNFMDRDRDNAISSFQISVGSAGTTNKTVRAPKHFTLKVPGPGYT</sequence>
<evidence type="ECO:0000256" key="2">
    <source>
        <dbReference type="ARBA" id="ARBA00022729"/>
    </source>
</evidence>
<dbReference type="GO" id="GO:0005886">
    <property type="term" value="C:plasma membrane"/>
    <property type="evidence" value="ECO:0007669"/>
    <property type="project" value="TreeGrafter"/>
</dbReference>
<evidence type="ECO:0000256" key="3">
    <source>
        <dbReference type="ARBA" id="ARBA00023180"/>
    </source>
</evidence>
<dbReference type="EMBL" id="JADFTS010000002">
    <property type="protein sequence ID" value="KAF9620162.1"/>
    <property type="molecule type" value="Genomic_DNA"/>
</dbReference>
<reference evidence="4 5" key="1">
    <citation type="submission" date="2020-10" db="EMBL/GenBank/DDBJ databases">
        <title>The Coptis chinensis genome and diversification of protoberbering-type alkaloids.</title>
        <authorList>
            <person name="Wang B."/>
            <person name="Shu S."/>
            <person name="Song C."/>
            <person name="Liu Y."/>
        </authorList>
    </citation>
    <scope>NUCLEOTIDE SEQUENCE [LARGE SCALE GENOMIC DNA]</scope>
    <source>
        <strain evidence="4">HL-2020</strain>
        <tissue evidence="4">Leaf</tissue>
    </source>
</reference>
<comment type="caution">
    <text evidence="4">The sequence shown here is derived from an EMBL/GenBank/DDBJ whole genome shotgun (WGS) entry which is preliminary data.</text>
</comment>
<protein>
    <submittedName>
        <fullName evidence="4">Uncharacterized protein</fullName>
    </submittedName>
</protein>
<keyword evidence="5" id="KW-1185">Reference proteome</keyword>
<dbReference type="GO" id="GO:0010215">
    <property type="term" value="P:cellulose microfibril organization"/>
    <property type="evidence" value="ECO:0007669"/>
    <property type="project" value="InterPro"/>
</dbReference>
<organism evidence="4 5">
    <name type="scientific">Coptis chinensis</name>
    <dbReference type="NCBI Taxonomy" id="261450"/>
    <lineage>
        <taxon>Eukaryota</taxon>
        <taxon>Viridiplantae</taxon>
        <taxon>Streptophyta</taxon>
        <taxon>Embryophyta</taxon>
        <taxon>Tracheophyta</taxon>
        <taxon>Spermatophyta</taxon>
        <taxon>Magnoliopsida</taxon>
        <taxon>Ranunculales</taxon>
        <taxon>Ranunculaceae</taxon>
        <taxon>Coptidoideae</taxon>
        <taxon>Coptis</taxon>
    </lineage>
</organism>
<evidence type="ECO:0000256" key="1">
    <source>
        <dbReference type="ARBA" id="ARBA00005507"/>
    </source>
</evidence>
<name>A0A835IPW7_9MAGN</name>
<dbReference type="GO" id="GO:0052324">
    <property type="term" value="P:plant-type cell wall cellulose biosynthetic process"/>
    <property type="evidence" value="ECO:0007669"/>
    <property type="project" value="TreeGrafter"/>
</dbReference>
<evidence type="ECO:0000313" key="4">
    <source>
        <dbReference type="EMBL" id="KAF9620162.1"/>
    </source>
</evidence>